<sequence length="252" mass="28899">MMKDPALFTYCMRLADDSAILSQRLSEWCGHASHLEEDIALTNVALDLIGHARELYTYAGQIEGKGRDEDALCFHRVEREFTNLLLVEQPNDDFAYAIMRQFLFSAFMHPFWEAMMKSEDELLAGLAAKAEKEAAYHLRHSAEWVIRLGDGTEESHNRISDALEFLWMYTGEMFECDEVVSSLVAKGIAVDPMSIKHLWDETVNTVLVRANLERPTESWMQTGGRKGEHSEHLGHILSPMQYLQRSFPQAQW</sequence>
<dbReference type="NCBIfam" id="TIGR02158">
    <property type="entry name" value="PA_CoA_Oxy3"/>
    <property type="match status" value="1"/>
</dbReference>
<proteinExistence type="predicted"/>
<evidence type="ECO:0000313" key="1">
    <source>
        <dbReference type="EMBL" id="AND82798.1"/>
    </source>
</evidence>
<reference evidence="1" key="1">
    <citation type="submission" date="2016-02" db="EMBL/GenBank/DDBJ databases">
        <title>Linking DMSP-metabolism and antimicrobial production in coral-associated bacteria.</title>
        <authorList>
            <person name="Raina J.B."/>
        </authorList>
    </citation>
    <scope>NUCLEOTIDE SEQUENCE</scope>
    <source>
        <strain evidence="1">P12</strain>
    </source>
</reference>
<dbReference type="InterPro" id="IPR011882">
    <property type="entry name" value="PaaC"/>
</dbReference>
<dbReference type="FunFam" id="1.20.1260.10:FF:000012">
    <property type="entry name" value="1,2-phenylacetyl-CoA epoxidase, subunit C"/>
    <property type="match status" value="1"/>
</dbReference>
<dbReference type="AlphaFoldDB" id="A0A172QEK7"/>
<organism evidence="1">
    <name type="scientific">Pseudovibrio sp. P12</name>
    <dbReference type="NCBI Taxonomy" id="1602213"/>
    <lineage>
        <taxon>Bacteria</taxon>
        <taxon>Pseudomonadati</taxon>
        <taxon>Pseudomonadota</taxon>
        <taxon>Alphaproteobacteria</taxon>
        <taxon>Hyphomicrobiales</taxon>
        <taxon>Stappiaceae</taxon>
        <taxon>Pseudovibrio</taxon>
    </lineage>
</organism>
<accession>A0A172QEK7</accession>
<dbReference type="PANTHER" id="PTHR30458:SF0">
    <property type="entry name" value="1,2-PHENYLACETYL-COA EPOXIDASE, SUBUNIT C"/>
    <property type="match status" value="1"/>
</dbReference>
<dbReference type="PIRSF" id="PIRSF037834">
    <property type="entry name" value="PA_CoA_Oase3"/>
    <property type="match status" value="1"/>
</dbReference>
<dbReference type="EMBL" id="KU760708">
    <property type="protein sequence ID" value="AND82798.1"/>
    <property type="molecule type" value="Genomic_DNA"/>
</dbReference>
<gene>
    <name evidence="1" type="primary">paaI</name>
</gene>
<dbReference type="InterPro" id="IPR052703">
    <property type="entry name" value="Aromatic_CoA_ox/epox"/>
</dbReference>
<dbReference type="Gene3D" id="1.20.1260.10">
    <property type="match status" value="1"/>
</dbReference>
<dbReference type="InterPro" id="IPR012347">
    <property type="entry name" value="Ferritin-like"/>
</dbReference>
<dbReference type="InterPro" id="IPR007814">
    <property type="entry name" value="PaaA_PaaC"/>
</dbReference>
<name>A0A172QEK7_9HYPH</name>
<dbReference type="PANTHER" id="PTHR30458">
    <property type="entry name" value="PHENYLACETIC ACID DEGRADATION PROTEIN PAA"/>
    <property type="match status" value="1"/>
</dbReference>
<dbReference type="GO" id="GO:0005829">
    <property type="term" value="C:cytosol"/>
    <property type="evidence" value="ECO:0007669"/>
    <property type="project" value="TreeGrafter"/>
</dbReference>
<dbReference type="Pfam" id="PF05138">
    <property type="entry name" value="PaaA_PaaC"/>
    <property type="match status" value="1"/>
</dbReference>
<dbReference type="SUPFAM" id="SSF47240">
    <property type="entry name" value="Ferritin-like"/>
    <property type="match status" value="1"/>
</dbReference>
<dbReference type="GO" id="GO:0010124">
    <property type="term" value="P:phenylacetate catabolic process"/>
    <property type="evidence" value="ECO:0007669"/>
    <property type="project" value="InterPro"/>
</dbReference>
<dbReference type="InterPro" id="IPR009078">
    <property type="entry name" value="Ferritin-like_SF"/>
</dbReference>
<protein>
    <submittedName>
        <fullName evidence="1">Phenylacetate-CoA oxygenase</fullName>
    </submittedName>
</protein>